<protein>
    <submittedName>
        <fullName evidence="1">Uncharacterized protein</fullName>
    </submittedName>
</protein>
<proteinExistence type="predicted"/>
<reference evidence="1" key="2">
    <citation type="journal article" date="2015" name="Fish Shellfish Immunol.">
        <title>Early steps in the European eel (Anguilla anguilla)-Vibrio vulnificus interaction in the gills: Role of the RtxA13 toxin.</title>
        <authorList>
            <person name="Callol A."/>
            <person name="Pajuelo D."/>
            <person name="Ebbesson L."/>
            <person name="Teles M."/>
            <person name="MacKenzie S."/>
            <person name="Amaro C."/>
        </authorList>
    </citation>
    <scope>NUCLEOTIDE SEQUENCE</scope>
</reference>
<name>A0A0E9R3K7_ANGAN</name>
<organism evidence="1">
    <name type="scientific">Anguilla anguilla</name>
    <name type="common">European freshwater eel</name>
    <name type="synonym">Muraena anguilla</name>
    <dbReference type="NCBI Taxonomy" id="7936"/>
    <lineage>
        <taxon>Eukaryota</taxon>
        <taxon>Metazoa</taxon>
        <taxon>Chordata</taxon>
        <taxon>Craniata</taxon>
        <taxon>Vertebrata</taxon>
        <taxon>Euteleostomi</taxon>
        <taxon>Actinopterygii</taxon>
        <taxon>Neopterygii</taxon>
        <taxon>Teleostei</taxon>
        <taxon>Anguilliformes</taxon>
        <taxon>Anguillidae</taxon>
        <taxon>Anguilla</taxon>
    </lineage>
</organism>
<dbReference type="AlphaFoldDB" id="A0A0E9R3K7"/>
<sequence length="33" mass="3698">MFSPFMRFTPGMCYLAGTQEACMHSSALNQNLI</sequence>
<reference evidence="1" key="1">
    <citation type="submission" date="2014-11" db="EMBL/GenBank/DDBJ databases">
        <authorList>
            <person name="Amaro Gonzalez C."/>
        </authorList>
    </citation>
    <scope>NUCLEOTIDE SEQUENCE</scope>
</reference>
<evidence type="ECO:0000313" key="1">
    <source>
        <dbReference type="EMBL" id="JAH23322.1"/>
    </source>
</evidence>
<accession>A0A0E9R3K7</accession>
<dbReference type="EMBL" id="GBXM01085255">
    <property type="protein sequence ID" value="JAH23322.1"/>
    <property type="molecule type" value="Transcribed_RNA"/>
</dbReference>